<dbReference type="EMBL" id="MGFH01000161">
    <property type="protein sequence ID" value="OGM03570.1"/>
    <property type="molecule type" value="Genomic_DNA"/>
</dbReference>
<dbReference type="Proteomes" id="UP000178735">
    <property type="component" value="Unassembled WGS sequence"/>
</dbReference>
<dbReference type="STRING" id="1817813.A2008_02920"/>
<feature type="transmembrane region" description="Helical" evidence="3">
    <location>
        <begin position="219"/>
        <end position="242"/>
    </location>
</feature>
<comment type="caution">
    <text evidence="5">The sequence shown here is derived from an EMBL/GenBank/DDBJ whole genome shotgun (WGS) entry which is preliminary data.</text>
</comment>
<dbReference type="SUPFAM" id="SSF55469">
    <property type="entry name" value="FMN-dependent nitroreductase-like"/>
    <property type="match status" value="1"/>
</dbReference>
<dbReference type="PANTHER" id="PTHR43673">
    <property type="entry name" value="NAD(P)H NITROREDUCTASE YDGI-RELATED"/>
    <property type="match status" value="1"/>
</dbReference>
<dbReference type="PANTHER" id="PTHR43673:SF10">
    <property type="entry name" value="NADH DEHYDROGENASE_NAD(P)H NITROREDUCTASE XCC3605-RELATED"/>
    <property type="match status" value="1"/>
</dbReference>
<dbReference type="Pfam" id="PF00881">
    <property type="entry name" value="Nitroreductase"/>
    <property type="match status" value="1"/>
</dbReference>
<dbReference type="GO" id="GO:0016491">
    <property type="term" value="F:oxidoreductase activity"/>
    <property type="evidence" value="ECO:0007669"/>
    <property type="project" value="UniProtKB-KW"/>
</dbReference>
<evidence type="ECO:0000313" key="6">
    <source>
        <dbReference type="Proteomes" id="UP000178735"/>
    </source>
</evidence>
<evidence type="ECO:0000259" key="4">
    <source>
        <dbReference type="PROSITE" id="PS51379"/>
    </source>
</evidence>
<dbReference type="PROSITE" id="PS51379">
    <property type="entry name" value="4FE4S_FER_2"/>
    <property type="match status" value="2"/>
</dbReference>
<gene>
    <name evidence="5" type="ORF">A2008_02920</name>
</gene>
<evidence type="ECO:0000256" key="3">
    <source>
        <dbReference type="SAM" id="Phobius"/>
    </source>
</evidence>
<evidence type="ECO:0000256" key="2">
    <source>
        <dbReference type="ARBA" id="ARBA00023002"/>
    </source>
</evidence>
<dbReference type="Gene3D" id="3.30.70.20">
    <property type="match status" value="1"/>
</dbReference>
<protein>
    <recommendedName>
        <fullName evidence="4">4Fe-4S ferredoxin-type domain-containing protein</fullName>
    </recommendedName>
</protein>
<keyword evidence="3" id="KW-1133">Transmembrane helix</keyword>
<feature type="domain" description="4Fe-4S ferredoxin-type" evidence="4">
    <location>
        <begin position="1"/>
        <end position="29"/>
    </location>
</feature>
<organism evidence="5 6">
    <name type="scientific">Candidatus Wallbacteria bacterium GWC2_49_35</name>
    <dbReference type="NCBI Taxonomy" id="1817813"/>
    <lineage>
        <taxon>Bacteria</taxon>
        <taxon>Candidatus Walliibacteriota</taxon>
    </lineage>
</organism>
<evidence type="ECO:0000313" key="5">
    <source>
        <dbReference type="EMBL" id="OGM03570.1"/>
    </source>
</evidence>
<dbReference type="Pfam" id="PF12837">
    <property type="entry name" value="Fer4_6"/>
    <property type="match status" value="1"/>
</dbReference>
<evidence type="ECO:0000256" key="1">
    <source>
        <dbReference type="ARBA" id="ARBA00007118"/>
    </source>
</evidence>
<keyword evidence="2" id="KW-0560">Oxidoreductase</keyword>
<dbReference type="SUPFAM" id="SSF54862">
    <property type="entry name" value="4Fe-4S ferredoxins"/>
    <property type="match status" value="1"/>
</dbReference>
<dbReference type="InterPro" id="IPR017896">
    <property type="entry name" value="4Fe4S_Fe-S-bd"/>
</dbReference>
<comment type="similarity">
    <text evidence="1">Belongs to the nitroreductase family.</text>
</comment>
<dbReference type="InterPro" id="IPR000415">
    <property type="entry name" value="Nitroreductase-like"/>
</dbReference>
<name>A0A1F7WL69_9BACT</name>
<keyword evidence="3" id="KW-0812">Transmembrane</keyword>
<dbReference type="InterPro" id="IPR029479">
    <property type="entry name" value="Nitroreductase"/>
</dbReference>
<dbReference type="AlphaFoldDB" id="A0A1F7WL69"/>
<keyword evidence="3" id="KW-0472">Membrane</keyword>
<reference evidence="5 6" key="1">
    <citation type="journal article" date="2016" name="Nat. Commun.">
        <title>Thousands of microbial genomes shed light on interconnected biogeochemical processes in an aquifer system.</title>
        <authorList>
            <person name="Anantharaman K."/>
            <person name="Brown C.T."/>
            <person name="Hug L.A."/>
            <person name="Sharon I."/>
            <person name="Castelle C.J."/>
            <person name="Probst A.J."/>
            <person name="Thomas B.C."/>
            <person name="Singh A."/>
            <person name="Wilkins M.J."/>
            <person name="Karaoz U."/>
            <person name="Brodie E.L."/>
            <person name="Williams K.H."/>
            <person name="Hubbard S.S."/>
            <person name="Banfield J.F."/>
        </authorList>
    </citation>
    <scope>NUCLEOTIDE SEQUENCE [LARGE SCALE GENOMIC DNA]</scope>
</reference>
<proteinExistence type="inferred from homology"/>
<feature type="domain" description="4Fe-4S ferredoxin-type" evidence="4">
    <location>
        <begin position="32"/>
        <end position="64"/>
    </location>
</feature>
<accession>A0A1F7WL69</accession>
<sequence>MITIDYAKCVKCMKCLMVCKRGVLRPASDGSGRPEVYSGEGAECFSCGHCVCVCSAGAITAAGADSTGFAAAPSSVPAYEEYIGFIRSRRSARNYKKDHVPGELVARVVDAARYSPTAKNAQGVCVTVVSGGAVKKLAGLTFDFYKNLMDTVASPLKKYAFMLLAGLSTVRTIERNAPAFEYGYKMWLEGADLLFYDAPVLVIVHADKTLVMPKDDCGYALYAMALAAETLGLATCINGFFLRAAERSSGIRKFIKLPSGHEVYGAMTMGYPALKFSKVPARRPVNVTYINSEL</sequence>
<dbReference type="Gene3D" id="3.40.109.10">
    <property type="entry name" value="NADH Oxidase"/>
    <property type="match status" value="1"/>
</dbReference>